<reference evidence="2" key="2">
    <citation type="submission" date="2021-08" db="EMBL/GenBank/DDBJ databases">
        <authorList>
            <person name="Tani A."/>
            <person name="Ola A."/>
            <person name="Ogura Y."/>
            <person name="Katsura K."/>
            <person name="Hayashi T."/>
        </authorList>
    </citation>
    <scope>NUCLEOTIDE SEQUENCE</scope>
    <source>
        <strain evidence="2">LMG 23639</strain>
    </source>
</reference>
<dbReference type="Gene3D" id="3.30.2090.10">
    <property type="entry name" value="Multidrug efflux transporter AcrB TolC docking domain, DN and DC subdomains"/>
    <property type="match status" value="2"/>
</dbReference>
<feature type="transmembrane region" description="Helical" evidence="1">
    <location>
        <begin position="479"/>
        <end position="498"/>
    </location>
</feature>
<dbReference type="PANTHER" id="PTHR32063:SF8">
    <property type="entry name" value="CATION EFFLUX PROTEIN"/>
    <property type="match status" value="1"/>
</dbReference>
<feature type="transmembrane region" description="Helical" evidence="1">
    <location>
        <begin position="1031"/>
        <end position="1050"/>
    </location>
</feature>
<evidence type="ECO:0000313" key="2">
    <source>
        <dbReference type="EMBL" id="GJE07005.1"/>
    </source>
</evidence>
<feature type="transmembrane region" description="Helical" evidence="1">
    <location>
        <begin position="449"/>
        <end position="473"/>
    </location>
</feature>
<proteinExistence type="predicted"/>
<dbReference type="PRINTS" id="PR00702">
    <property type="entry name" value="ACRIFLAVINRP"/>
</dbReference>
<feature type="transmembrane region" description="Helical" evidence="1">
    <location>
        <begin position="407"/>
        <end position="428"/>
    </location>
</feature>
<keyword evidence="1" id="KW-0812">Transmembrane</keyword>
<dbReference type="PANTHER" id="PTHR32063">
    <property type="match status" value="1"/>
</dbReference>
<feature type="transmembrane region" description="Helical" evidence="1">
    <location>
        <begin position="577"/>
        <end position="597"/>
    </location>
</feature>
<dbReference type="Gene3D" id="1.20.1640.10">
    <property type="entry name" value="Multidrug efflux transporter AcrB transmembrane domain"/>
    <property type="match status" value="2"/>
</dbReference>
<feature type="transmembrane region" description="Helical" evidence="1">
    <location>
        <begin position="955"/>
        <end position="975"/>
    </location>
</feature>
<feature type="transmembrane region" description="Helical" evidence="1">
    <location>
        <begin position="355"/>
        <end position="374"/>
    </location>
</feature>
<sequence length="1097" mass="117514">MQGLAPAGRQRAAGGTGTKGGMGLVLYALKYRVTVYVLAVLMMLGGGAAIVVMPKDVLPTVDIPVVVIVWTYNGLSAPEMEQRITTYSEYGISNNVNNIARMESTSLQGTSVMKVYFDQSVSIDLAIAQIVSSTNSIRATMPPGVQPPVILRFSASSVPVIQLSLASTKESLTKIYDYAQYRIRQRLTQVPGSTLPSPFGGAPRQIMVDLDAQALRALGLTPLDVTNAMSAQNLTVPSGLAKIGEQQYPVRLNATPEAIAALNEIPIKVVDRQPVLVRDVAHVRDGGPPQVNIVRADGLSSVLMRVFKNGTASTLDVVNNVKKALPDIQAAAPEGMTLKPLFDQSVFVSAAIEGVVHEAIIAACLTGLTILLFLGSWRSTIIVLISIPLSILTSLAILGALGETINVMTLGGLALAVGILVDDATVAIENTYRMFEEGEPFRKSVVEGAASIAKPTLISTLSICAAFTSVFALADTPKYLFTPQALAVVFAMLTSYVLSRTLVPVLIDVLVAREYAAHHGQAAEAAPRQGRVARALSILTGPVFRLAGRFRAGFEARFARFHRGYLGLLHAVVRRRAVTLACVGLVFAGSAGLFVFVGQDYFPQVASGQITMHLRTRPGMRIETADQTFAEVEKTVREVIPEGEIDQVLTNLGLPSNNYNFAFSDGSFVAYNDGQMLINLKEGHGSVADYTRSLRETLRERFPDLVVYFQPSDIITQILNFGTLAQIDIQVSGRNTEKDLAAAQRIVQRVSAVRGAVDVHLHQIVNTPQFFVDVDRRLASELGLTQQQVAQGLNVSLSGSFQVTPNFWSDPKTGIPYQLWVQTPEYRTDSLTALRNTPLLAQAAADRPGVLTLLSSVSDIRRVGGQTVINHVNTAPTFNIYAAVQDVDLGSVAREIRKIVAEEQKSLPAPDKITVRGQIENMDSAFFRLGVGLAIALVAVYLLMAINYQSWGDPFVVLAALPLAFCGIVFSLFVTGTSFSIPSLFGAIMSVGIASANSILLVTFAREHREATGCSAAEAAILAGDTRLRPVLMTAGAMFLGLIPMALGTGEGGEQNAALARAVMGGIAFGTPSTLLFVPFLYTLLRGAEVKPPQDYA</sequence>
<dbReference type="Gene3D" id="3.30.70.1430">
    <property type="entry name" value="Multidrug efflux transporter AcrB pore domain"/>
    <property type="match status" value="2"/>
</dbReference>
<dbReference type="SUPFAM" id="SSF82866">
    <property type="entry name" value="Multidrug efflux transporter AcrB transmembrane domain"/>
    <property type="match status" value="2"/>
</dbReference>
<protein>
    <submittedName>
        <fullName evidence="2">Multidrug resistance protein MdtB</fullName>
    </submittedName>
</protein>
<dbReference type="Gene3D" id="3.30.70.1320">
    <property type="entry name" value="Multidrug efflux transporter AcrB pore domain like"/>
    <property type="match status" value="1"/>
</dbReference>
<keyword evidence="1" id="KW-1133">Transmembrane helix</keyword>
<feature type="transmembrane region" description="Helical" evidence="1">
    <location>
        <begin position="381"/>
        <end position="401"/>
    </location>
</feature>
<keyword evidence="1" id="KW-0472">Membrane</keyword>
<gene>
    <name evidence="2" type="primary">mdtB_2</name>
    <name evidence="2" type="ORF">AOPFMNJM_2329</name>
</gene>
<dbReference type="InterPro" id="IPR027463">
    <property type="entry name" value="AcrB_DN_DC_subdom"/>
</dbReference>
<dbReference type="SUPFAM" id="SSF82693">
    <property type="entry name" value="Multidrug efflux transporter AcrB pore domain, PN1, PN2, PC1 and PC2 subdomains"/>
    <property type="match status" value="2"/>
</dbReference>
<dbReference type="InterPro" id="IPR001036">
    <property type="entry name" value="Acrflvin-R"/>
</dbReference>
<dbReference type="EMBL" id="BPQR01000038">
    <property type="protein sequence ID" value="GJE07005.1"/>
    <property type="molecule type" value="Genomic_DNA"/>
</dbReference>
<organism evidence="2 3">
    <name type="scientific">Methylobacterium jeotgali</name>
    <dbReference type="NCBI Taxonomy" id="381630"/>
    <lineage>
        <taxon>Bacteria</taxon>
        <taxon>Pseudomonadati</taxon>
        <taxon>Pseudomonadota</taxon>
        <taxon>Alphaproteobacteria</taxon>
        <taxon>Hyphomicrobiales</taxon>
        <taxon>Methylobacteriaceae</taxon>
        <taxon>Methylobacterium</taxon>
    </lineage>
</organism>
<dbReference type="Gene3D" id="3.30.70.1440">
    <property type="entry name" value="Multidrug efflux transporter AcrB pore domain"/>
    <property type="match status" value="1"/>
</dbReference>
<reference evidence="2" key="1">
    <citation type="journal article" date="2021" name="Front. Microbiol.">
        <title>Comprehensive Comparative Genomics and Phenotyping of Methylobacterium Species.</title>
        <authorList>
            <person name="Alessa O."/>
            <person name="Ogura Y."/>
            <person name="Fujitani Y."/>
            <person name="Takami H."/>
            <person name="Hayashi T."/>
            <person name="Sahin N."/>
            <person name="Tani A."/>
        </authorList>
    </citation>
    <scope>NUCLEOTIDE SEQUENCE</scope>
    <source>
        <strain evidence="2">LMG 23639</strain>
    </source>
</reference>
<keyword evidence="3" id="KW-1185">Reference proteome</keyword>
<evidence type="ECO:0000313" key="3">
    <source>
        <dbReference type="Proteomes" id="UP001055102"/>
    </source>
</evidence>
<evidence type="ECO:0000256" key="1">
    <source>
        <dbReference type="SAM" id="Phobius"/>
    </source>
</evidence>
<feature type="transmembrane region" description="Helical" evidence="1">
    <location>
        <begin position="925"/>
        <end position="943"/>
    </location>
</feature>
<dbReference type="Pfam" id="PF00873">
    <property type="entry name" value="ACR_tran"/>
    <property type="match status" value="1"/>
</dbReference>
<feature type="transmembrane region" description="Helical" evidence="1">
    <location>
        <begin position="981"/>
        <end position="1002"/>
    </location>
</feature>
<feature type="transmembrane region" description="Helical" evidence="1">
    <location>
        <begin position="33"/>
        <end position="53"/>
    </location>
</feature>
<feature type="transmembrane region" description="Helical" evidence="1">
    <location>
        <begin position="1062"/>
        <end position="1085"/>
    </location>
</feature>
<dbReference type="Proteomes" id="UP001055102">
    <property type="component" value="Unassembled WGS sequence"/>
</dbReference>
<comment type="caution">
    <text evidence="2">The sequence shown here is derived from an EMBL/GenBank/DDBJ whole genome shotgun (WGS) entry which is preliminary data.</text>
</comment>
<accession>A0ABQ4SUW6</accession>
<dbReference type="SUPFAM" id="SSF82714">
    <property type="entry name" value="Multidrug efflux transporter AcrB TolC docking domain, DN and DC subdomains"/>
    <property type="match status" value="2"/>
</dbReference>
<name>A0ABQ4SUW6_9HYPH</name>